<evidence type="ECO:0000259" key="1">
    <source>
        <dbReference type="Pfam" id="PF07791"/>
    </source>
</evidence>
<sequence>MPPRAPCEGKAGRNFMLRFFKLIVSGKLGDPTLCMLHSLVEGLGMDVARVGLGERVGSLYPEDARVYMSEDSPGIKLSPLLGNTRNTLIVSNELRAVIEKHCTNEIEYLPFTLYDHRKRSFNSDYCIVNPIGTFDCVDFQASEVLWSDKTPTKPLTIKKHVLDRKKVERAPQLFRADKDPMTYVLRYELAKEISDRRFANVYWKELPLNDAGR</sequence>
<evidence type="ECO:0000313" key="2">
    <source>
        <dbReference type="EMBL" id="RKI00005.1"/>
    </source>
</evidence>
<gene>
    <name evidence="2" type="ORF">D7Y13_26870</name>
</gene>
<proteinExistence type="predicted"/>
<dbReference type="Pfam" id="PF07791">
    <property type="entry name" value="Imm11"/>
    <property type="match status" value="1"/>
</dbReference>
<name>A0ABX9QBJ8_9BACT</name>
<evidence type="ECO:0000313" key="3">
    <source>
        <dbReference type="Proteomes" id="UP000278907"/>
    </source>
</evidence>
<dbReference type="Proteomes" id="UP000278907">
    <property type="component" value="Unassembled WGS sequence"/>
</dbReference>
<reference evidence="2 3" key="1">
    <citation type="submission" date="2018-09" db="EMBL/GenBank/DDBJ databases">
        <authorList>
            <person name="Livingstone P.G."/>
            <person name="Whitworth D.E."/>
        </authorList>
    </citation>
    <scope>NUCLEOTIDE SEQUENCE [LARGE SCALE GENOMIC DNA]</scope>
    <source>
        <strain evidence="2 3">CA031B</strain>
    </source>
</reference>
<dbReference type="EMBL" id="RAWI01000244">
    <property type="protein sequence ID" value="RKI00005.1"/>
    <property type="molecule type" value="Genomic_DNA"/>
</dbReference>
<organism evidence="2 3">
    <name type="scientific">Corallococcus praedator</name>
    <dbReference type="NCBI Taxonomy" id="2316724"/>
    <lineage>
        <taxon>Bacteria</taxon>
        <taxon>Pseudomonadati</taxon>
        <taxon>Myxococcota</taxon>
        <taxon>Myxococcia</taxon>
        <taxon>Myxococcales</taxon>
        <taxon>Cystobacterineae</taxon>
        <taxon>Myxococcaceae</taxon>
        <taxon>Corallococcus</taxon>
    </lineage>
</organism>
<accession>A0ABX9QBJ8</accession>
<protein>
    <recommendedName>
        <fullName evidence="1">Immunity MXAN-0049 protein domain-containing protein</fullName>
    </recommendedName>
</protein>
<keyword evidence="3" id="KW-1185">Reference proteome</keyword>
<comment type="caution">
    <text evidence="2">The sequence shown here is derived from an EMBL/GenBank/DDBJ whole genome shotgun (WGS) entry which is preliminary data.</text>
</comment>
<dbReference type="InterPro" id="IPR012433">
    <property type="entry name" value="Imm11"/>
</dbReference>
<feature type="domain" description="Immunity MXAN-0049 protein" evidence="1">
    <location>
        <begin position="76"/>
        <end position="204"/>
    </location>
</feature>